<reference evidence="4 5" key="1">
    <citation type="journal article" date="2016" name="Mol. Biol. Evol.">
        <title>Comparative Genomics of Early-Diverging Mushroom-Forming Fungi Provides Insights into the Origins of Lignocellulose Decay Capabilities.</title>
        <authorList>
            <person name="Nagy L.G."/>
            <person name="Riley R."/>
            <person name="Tritt A."/>
            <person name="Adam C."/>
            <person name="Daum C."/>
            <person name="Floudas D."/>
            <person name="Sun H."/>
            <person name="Yadav J.S."/>
            <person name="Pangilinan J."/>
            <person name="Larsson K.H."/>
            <person name="Matsuura K."/>
            <person name="Barry K."/>
            <person name="Labutti K."/>
            <person name="Kuo R."/>
            <person name="Ohm R.A."/>
            <person name="Bhattacharya S.S."/>
            <person name="Shirouzu T."/>
            <person name="Yoshinaga Y."/>
            <person name="Martin F.M."/>
            <person name="Grigoriev I.V."/>
            <person name="Hibbett D.S."/>
        </authorList>
    </citation>
    <scope>NUCLEOTIDE SEQUENCE [LARGE SCALE GENOMIC DNA]</scope>
    <source>
        <strain evidence="4 5">HHB9708</strain>
    </source>
</reference>
<evidence type="ECO:0000313" key="5">
    <source>
        <dbReference type="Proteomes" id="UP000076722"/>
    </source>
</evidence>
<name>A0A164RJC4_9AGAM</name>
<organism evidence="4 5">
    <name type="scientific">Sistotremastrum niveocremeum HHB9708</name>
    <dbReference type="NCBI Taxonomy" id="1314777"/>
    <lineage>
        <taxon>Eukaryota</taxon>
        <taxon>Fungi</taxon>
        <taxon>Dikarya</taxon>
        <taxon>Basidiomycota</taxon>
        <taxon>Agaricomycotina</taxon>
        <taxon>Agaricomycetes</taxon>
        <taxon>Sistotremastrales</taxon>
        <taxon>Sistotremastraceae</taxon>
        <taxon>Sertulicium</taxon>
        <taxon>Sertulicium niveocremeum</taxon>
    </lineage>
</organism>
<keyword evidence="1" id="KW-0853">WD repeat</keyword>
<dbReference type="SUPFAM" id="SSF50978">
    <property type="entry name" value="WD40 repeat-like"/>
    <property type="match status" value="1"/>
</dbReference>
<feature type="transmembrane region" description="Helical" evidence="3">
    <location>
        <begin position="342"/>
        <end position="364"/>
    </location>
</feature>
<dbReference type="InterPro" id="IPR036322">
    <property type="entry name" value="WD40_repeat_dom_sf"/>
</dbReference>
<dbReference type="Gene3D" id="2.130.10.10">
    <property type="entry name" value="YVTN repeat-like/Quinoprotein amine dehydrogenase"/>
    <property type="match status" value="1"/>
</dbReference>
<sequence length="414" mass="46239">MSYQYQQTFENLHQGEIKFLLFDARGEFLASTDDNRRIVIWSMPDCAKFQEILDQSWGQITCLLWLPEDSIGRKSFCVGTASGFLCLYSQLKAQTAFHSPYALRASSAVEAVAFDAETRQLVIANEGGVIRLFGLADGTAAPTTVWKTKLQTTAPVRAFSFHHKMYPTIRGWKFQFGRSSTVNLFSPGRGVVVTLDLVTGDIVEPSKFLASDIASVSLASDQRHFIGDNVKRMPGFSLFKYPQMSLIRSFKVPQKSSTTFRNYPVYAEGDTLAVAGSDHGKVYVFDVQTGRQKQALLHSGLPVHSVATFSYPDRHVIVSGTSSICAHTRIPEPRKPRLLVKIMRWIMSELWFILTASIIAWIILQEVLGHMIKTGHCLPPQLDRKDLLSSWLRKLSISHLEQVCGAAMADAEAN</sequence>
<evidence type="ECO:0000256" key="1">
    <source>
        <dbReference type="ARBA" id="ARBA00022574"/>
    </source>
</evidence>
<evidence type="ECO:0000313" key="4">
    <source>
        <dbReference type="EMBL" id="KZS90608.1"/>
    </source>
</evidence>
<dbReference type="AlphaFoldDB" id="A0A164RJC4"/>
<protein>
    <submittedName>
        <fullName evidence="4">WD40 repeat-like protein</fullName>
    </submittedName>
</protein>
<keyword evidence="2" id="KW-0677">Repeat</keyword>
<evidence type="ECO:0000256" key="3">
    <source>
        <dbReference type="SAM" id="Phobius"/>
    </source>
</evidence>
<proteinExistence type="predicted"/>
<evidence type="ECO:0000256" key="2">
    <source>
        <dbReference type="ARBA" id="ARBA00022737"/>
    </source>
</evidence>
<gene>
    <name evidence="4" type="ORF">SISNIDRAFT_488181</name>
</gene>
<keyword evidence="3" id="KW-0472">Membrane</keyword>
<dbReference type="Proteomes" id="UP000076722">
    <property type="component" value="Unassembled WGS sequence"/>
</dbReference>
<accession>A0A164RJC4</accession>
<keyword evidence="5" id="KW-1185">Reference proteome</keyword>
<keyword evidence="3" id="KW-1133">Transmembrane helix</keyword>
<dbReference type="EMBL" id="KV419420">
    <property type="protein sequence ID" value="KZS90608.1"/>
    <property type="molecule type" value="Genomic_DNA"/>
</dbReference>
<dbReference type="PANTHER" id="PTHR44019">
    <property type="entry name" value="WD REPEAT-CONTAINING PROTEIN 55"/>
    <property type="match status" value="1"/>
</dbReference>
<dbReference type="InterPro" id="IPR050505">
    <property type="entry name" value="WDR55/POC1"/>
</dbReference>
<dbReference type="PANTHER" id="PTHR44019:SF8">
    <property type="entry name" value="POC1 CENTRIOLAR PROTEIN HOMOLOG"/>
    <property type="match status" value="1"/>
</dbReference>
<dbReference type="InterPro" id="IPR015943">
    <property type="entry name" value="WD40/YVTN_repeat-like_dom_sf"/>
</dbReference>
<dbReference type="OrthoDB" id="3238562at2759"/>
<keyword evidence="3" id="KW-0812">Transmembrane</keyword>